<keyword evidence="6" id="KW-0732">Signal</keyword>
<evidence type="ECO:0000256" key="8">
    <source>
        <dbReference type="ARBA" id="ARBA00023136"/>
    </source>
</evidence>
<dbReference type="InterPro" id="IPR036942">
    <property type="entry name" value="Beta-barrel_TonB_sf"/>
</dbReference>
<keyword evidence="9 15" id="KW-0675">Receptor</keyword>
<keyword evidence="3 11" id="KW-0813">Transport</keyword>
<evidence type="ECO:0000256" key="7">
    <source>
        <dbReference type="ARBA" id="ARBA00023077"/>
    </source>
</evidence>
<keyword evidence="10 11" id="KW-0998">Cell outer membrane</keyword>
<evidence type="ECO:0000256" key="10">
    <source>
        <dbReference type="ARBA" id="ARBA00023237"/>
    </source>
</evidence>
<dbReference type="InterPro" id="IPR037066">
    <property type="entry name" value="Plug_dom_sf"/>
</dbReference>
<keyword evidence="8 11" id="KW-0472">Membrane</keyword>
<evidence type="ECO:0000256" key="3">
    <source>
        <dbReference type="ARBA" id="ARBA00022448"/>
    </source>
</evidence>
<keyword evidence="7 12" id="KW-0798">TonB box</keyword>
<evidence type="ECO:0000256" key="2">
    <source>
        <dbReference type="ARBA" id="ARBA00009810"/>
    </source>
</evidence>
<keyword evidence="5 11" id="KW-0812">Transmembrane</keyword>
<gene>
    <name evidence="15" type="ORF">HJ583_001280</name>
</gene>
<evidence type="ECO:0000256" key="5">
    <source>
        <dbReference type="ARBA" id="ARBA00022692"/>
    </source>
</evidence>
<sequence length="758" mass="83866">MAKQHKNIGRIAAAAAQEQFRLQRMALAVMCAWPLAGMAQQASEPQLGTVVVTATRSEAHANDVAGTVTVVTQKQIEQRQARNLAEVLADEPDVSVPSDPRRFGGSHVNIRGIEENRILMLTDGVRAADFRSPGTTNYDANNRDIPFVEFFKQVEVLRGPASSLYGSDAIGGVLGFLTLDPSDLLKGREFAAGGSLGYHSVDKSKRATASFAAGGERFQGLFMVGHARGEETDNQGSSRVQGVQRTAPNPLTYEQSNVLGKLLFTPNREHRFKLTLEHKEGETAVDAQRVGNGTSLSRITTNTGVDSLERNRVVLDYDYMPEASWFDRLSAKLYTQTQTTDNQNYQLRTNTSSSCSATTAGTTNCSVNQRFAYEQSQTGLNLQQEKAFTLAGLPNQAIWGADLLRLQTEESKTGVWTNLATGATSTVLVGDSYPKAEYPRGHTDQLGLFAQDEITLGKFKLTPGLRYDSFKLEPESDPLYKRTDGREAVSKEGSHLSPKLAGVYGLSQDWNLYAQYLEGFRGPNYEETNRYFYNSSQRYAVIGNPDLKPETSRSFEVGSKYAGSAWGSQFALYENHYSNFIEYTLLPSGSAEGVTGYSTYKYQNLSKVVIRGGDWRGYWQALPALRLSAGLAITHGYDKSSGKPLNSIEPKRGTFAAMWTPSEQWGAEWRLRAATGKDHIDTSSTNYYRTPGYGVNDLSAWWQVQPRVKLNLAINNLFDKTYYLWSDVRRSGLTATDPAPEFYTQPGRNVALSVKFDY</sequence>
<evidence type="ECO:0000256" key="9">
    <source>
        <dbReference type="ARBA" id="ARBA00023170"/>
    </source>
</evidence>
<feature type="domain" description="TonB-dependent receptor plug" evidence="14">
    <location>
        <begin position="62"/>
        <end position="173"/>
    </location>
</feature>
<dbReference type="CDD" id="cd01347">
    <property type="entry name" value="ligand_gated_channel"/>
    <property type="match status" value="1"/>
</dbReference>
<dbReference type="InterPro" id="IPR000531">
    <property type="entry name" value="Beta-barrel_TonB"/>
</dbReference>
<evidence type="ECO:0000256" key="12">
    <source>
        <dbReference type="RuleBase" id="RU003357"/>
    </source>
</evidence>
<comment type="subcellular location">
    <subcellularLocation>
        <location evidence="1 11">Cell outer membrane</location>
        <topology evidence="1 11">Multi-pass membrane protein</topology>
    </subcellularLocation>
</comment>
<dbReference type="InterPro" id="IPR011276">
    <property type="entry name" value="TonB_haem/Hb_rcpt"/>
</dbReference>
<dbReference type="InterPro" id="IPR012910">
    <property type="entry name" value="Plug_dom"/>
</dbReference>
<accession>A0ABX2IH10</accession>
<dbReference type="Gene3D" id="2.170.130.10">
    <property type="entry name" value="TonB-dependent receptor, plug domain"/>
    <property type="match status" value="1"/>
</dbReference>
<dbReference type="Gene3D" id="2.40.170.20">
    <property type="entry name" value="TonB-dependent receptor, beta-barrel domain"/>
    <property type="match status" value="1"/>
</dbReference>
<proteinExistence type="inferred from homology"/>
<evidence type="ECO:0000256" key="6">
    <source>
        <dbReference type="ARBA" id="ARBA00022729"/>
    </source>
</evidence>
<dbReference type="EMBL" id="JABCSC020000001">
    <property type="protein sequence ID" value="NSL53648.1"/>
    <property type="molecule type" value="Genomic_DNA"/>
</dbReference>
<dbReference type="PANTHER" id="PTHR30069:SF29">
    <property type="entry name" value="HEMOGLOBIN AND HEMOGLOBIN-HAPTOGLOBIN-BINDING PROTEIN 1-RELATED"/>
    <property type="match status" value="1"/>
</dbReference>
<feature type="domain" description="TonB-dependent receptor-like beta-barrel" evidence="13">
    <location>
        <begin position="292"/>
        <end position="717"/>
    </location>
</feature>
<dbReference type="NCBIfam" id="TIGR01786">
    <property type="entry name" value="TonB-hemlactrns"/>
    <property type="match status" value="1"/>
</dbReference>
<dbReference type="RefSeq" id="WP_170019833.1">
    <property type="nucleotide sequence ID" value="NZ_JABCSC020000001.1"/>
</dbReference>
<dbReference type="NCBIfam" id="TIGR01785">
    <property type="entry name" value="TonB-hemin"/>
    <property type="match status" value="1"/>
</dbReference>
<evidence type="ECO:0000313" key="15">
    <source>
        <dbReference type="EMBL" id="NSL53648.1"/>
    </source>
</evidence>
<dbReference type="PROSITE" id="PS52016">
    <property type="entry name" value="TONB_DEPENDENT_REC_3"/>
    <property type="match status" value="1"/>
</dbReference>
<dbReference type="InterPro" id="IPR039426">
    <property type="entry name" value="TonB-dep_rcpt-like"/>
</dbReference>
<name>A0ABX2IH10_9RHOO</name>
<organism evidence="15 16">
    <name type="scientific">Uliginosibacterium aquaticum</name>
    <dbReference type="NCBI Taxonomy" id="2731212"/>
    <lineage>
        <taxon>Bacteria</taxon>
        <taxon>Pseudomonadati</taxon>
        <taxon>Pseudomonadota</taxon>
        <taxon>Betaproteobacteria</taxon>
        <taxon>Rhodocyclales</taxon>
        <taxon>Zoogloeaceae</taxon>
        <taxon>Uliginosibacterium</taxon>
    </lineage>
</organism>
<evidence type="ECO:0000256" key="11">
    <source>
        <dbReference type="PROSITE-ProRule" id="PRU01360"/>
    </source>
</evidence>
<dbReference type="Proteomes" id="UP000778523">
    <property type="component" value="Unassembled WGS sequence"/>
</dbReference>
<keyword evidence="4 11" id="KW-1134">Transmembrane beta strand</keyword>
<protein>
    <submittedName>
        <fullName evidence="15">TonB-dependent hemoglobin/transferrin/lactoferrin family receptor</fullName>
    </submittedName>
</protein>
<keyword evidence="16" id="KW-1185">Reference proteome</keyword>
<dbReference type="InterPro" id="IPR010949">
    <property type="entry name" value="TonB_Hb/transfer/lactofer_rcpt"/>
</dbReference>
<evidence type="ECO:0000259" key="14">
    <source>
        <dbReference type="Pfam" id="PF07715"/>
    </source>
</evidence>
<dbReference type="PANTHER" id="PTHR30069">
    <property type="entry name" value="TONB-DEPENDENT OUTER MEMBRANE RECEPTOR"/>
    <property type="match status" value="1"/>
</dbReference>
<evidence type="ECO:0000313" key="16">
    <source>
        <dbReference type="Proteomes" id="UP000778523"/>
    </source>
</evidence>
<dbReference type="SUPFAM" id="SSF56935">
    <property type="entry name" value="Porins"/>
    <property type="match status" value="1"/>
</dbReference>
<dbReference type="Pfam" id="PF00593">
    <property type="entry name" value="TonB_dep_Rec_b-barrel"/>
    <property type="match status" value="1"/>
</dbReference>
<reference evidence="15 16" key="1">
    <citation type="submission" date="2020-06" db="EMBL/GenBank/DDBJ databases">
        <title>Draft genome of Uliginosibacterium sp. IMCC34675.</title>
        <authorList>
            <person name="Song J."/>
        </authorList>
    </citation>
    <scope>NUCLEOTIDE SEQUENCE [LARGE SCALE GENOMIC DNA]</scope>
    <source>
        <strain evidence="15 16">IMCC34675</strain>
    </source>
</reference>
<evidence type="ECO:0000259" key="13">
    <source>
        <dbReference type="Pfam" id="PF00593"/>
    </source>
</evidence>
<evidence type="ECO:0000256" key="1">
    <source>
        <dbReference type="ARBA" id="ARBA00004571"/>
    </source>
</evidence>
<dbReference type="Pfam" id="PF07715">
    <property type="entry name" value="Plug"/>
    <property type="match status" value="1"/>
</dbReference>
<comment type="similarity">
    <text evidence="2 11 12">Belongs to the TonB-dependent receptor family.</text>
</comment>
<evidence type="ECO:0000256" key="4">
    <source>
        <dbReference type="ARBA" id="ARBA00022452"/>
    </source>
</evidence>
<comment type="caution">
    <text evidence="15">The sequence shown here is derived from an EMBL/GenBank/DDBJ whole genome shotgun (WGS) entry which is preliminary data.</text>
</comment>